<comment type="similarity">
    <text evidence="2 7">Belongs to the MgtC/SapB family.</text>
</comment>
<dbReference type="PRINTS" id="PR01837">
    <property type="entry name" value="MGTCSAPBPROT"/>
</dbReference>
<dbReference type="OrthoDB" id="9811198at2"/>
<evidence type="ECO:0000256" key="2">
    <source>
        <dbReference type="ARBA" id="ARBA00009298"/>
    </source>
</evidence>
<evidence type="ECO:0000259" key="8">
    <source>
        <dbReference type="Pfam" id="PF02308"/>
    </source>
</evidence>
<evidence type="ECO:0000256" key="4">
    <source>
        <dbReference type="ARBA" id="ARBA00022692"/>
    </source>
</evidence>
<keyword evidence="4 7" id="KW-0812">Transmembrane</keyword>
<dbReference type="GO" id="GO:0005886">
    <property type="term" value="C:plasma membrane"/>
    <property type="evidence" value="ECO:0007669"/>
    <property type="project" value="UniProtKB-SubCell"/>
</dbReference>
<dbReference type="PANTHER" id="PTHR33778:SF1">
    <property type="entry name" value="MAGNESIUM TRANSPORTER YHID-RELATED"/>
    <property type="match status" value="1"/>
</dbReference>
<keyword evidence="3" id="KW-1003">Cell membrane</keyword>
<keyword evidence="6 7" id="KW-0472">Membrane</keyword>
<protein>
    <recommendedName>
        <fullName evidence="7">Protein MgtC</fullName>
    </recommendedName>
</protein>
<gene>
    <name evidence="9" type="ORF">SAMN04244559_01762</name>
</gene>
<dbReference type="InterPro" id="IPR049177">
    <property type="entry name" value="MgtC_SapB_SrpB_YhiD_N"/>
</dbReference>
<evidence type="ECO:0000256" key="3">
    <source>
        <dbReference type="ARBA" id="ARBA00022475"/>
    </source>
</evidence>
<reference evidence="10" key="1">
    <citation type="submission" date="2016-10" db="EMBL/GenBank/DDBJ databases">
        <authorList>
            <person name="Varghese N."/>
            <person name="Submissions S."/>
        </authorList>
    </citation>
    <scope>NUCLEOTIDE SEQUENCE [LARGE SCALE GENOMIC DNA]</scope>
    <source>
        <strain evidence="10">DSM 13234</strain>
    </source>
</reference>
<evidence type="ECO:0000256" key="6">
    <source>
        <dbReference type="ARBA" id="ARBA00023136"/>
    </source>
</evidence>
<feature type="transmembrane region" description="Helical" evidence="7">
    <location>
        <begin position="91"/>
        <end position="107"/>
    </location>
</feature>
<name>A0A1H6HMR1_MAGFU</name>
<dbReference type="AlphaFoldDB" id="A0A1H6HMR1"/>
<keyword evidence="7" id="KW-0997">Cell inner membrane</keyword>
<dbReference type="RefSeq" id="WP_074767955.1">
    <property type="nucleotide sequence ID" value="NZ_FNWO01000006.1"/>
</dbReference>
<feature type="transmembrane region" description="Helical" evidence="7">
    <location>
        <begin position="53"/>
        <end position="71"/>
    </location>
</feature>
<evidence type="ECO:0000256" key="1">
    <source>
        <dbReference type="ARBA" id="ARBA00004651"/>
    </source>
</evidence>
<feature type="transmembrane region" description="Helical" evidence="7">
    <location>
        <begin position="22"/>
        <end position="41"/>
    </location>
</feature>
<comment type="subcellular location">
    <subcellularLocation>
        <location evidence="7">Cell inner membrane</location>
        <topology evidence="7">Multi-pass membrane protein</topology>
    </subcellularLocation>
    <subcellularLocation>
        <location evidence="1">Cell membrane</location>
        <topology evidence="1">Multi-pass membrane protein</topology>
    </subcellularLocation>
</comment>
<evidence type="ECO:0000256" key="5">
    <source>
        <dbReference type="ARBA" id="ARBA00022989"/>
    </source>
</evidence>
<evidence type="ECO:0000313" key="10">
    <source>
        <dbReference type="Proteomes" id="UP000182983"/>
    </source>
</evidence>
<sequence>MTVQSLTDLAVVYWSDRVVQDNLLACLTIVGALLLGLVVGYERTWNGRAAGMRTYGFVCMASAALTVVVGHPASWYGGSVTNALVGDPTRVIQGIVTGIGFLCAGVIMKDGFTISGLTTAASIWTASTIGIVVGIGYYATAFVLTLLATVGMLALRQVEWRLPSNHELAVRLRCTTAGALSEIELHQLIAAHGFALSPESLSIELAPDWTEWHFLASSRHTGIPSIDRLATTLAALPGLEGLQISHAKN</sequence>
<evidence type="ECO:0000256" key="7">
    <source>
        <dbReference type="RuleBase" id="RU365041"/>
    </source>
</evidence>
<dbReference type="EMBL" id="FNWO01000006">
    <property type="protein sequence ID" value="SEH35380.1"/>
    <property type="molecule type" value="Genomic_DNA"/>
</dbReference>
<proteinExistence type="inferred from homology"/>
<dbReference type="Proteomes" id="UP000182983">
    <property type="component" value="Unassembled WGS sequence"/>
</dbReference>
<accession>A0A1H6HMR1</accession>
<dbReference type="PANTHER" id="PTHR33778">
    <property type="entry name" value="PROTEIN MGTC"/>
    <property type="match status" value="1"/>
</dbReference>
<feature type="domain" description="MgtC/SapB/SrpB/YhiD N-terminal" evidence="8">
    <location>
        <begin position="30"/>
        <end position="159"/>
    </location>
</feature>
<keyword evidence="5 7" id="KW-1133">Transmembrane helix</keyword>
<organism evidence="9 10">
    <name type="scientific">Magnetospirillum fulvum</name>
    <name type="common">Rhodospirillum fulvum</name>
    <dbReference type="NCBI Taxonomy" id="1082"/>
    <lineage>
        <taxon>Bacteria</taxon>
        <taxon>Pseudomonadati</taxon>
        <taxon>Pseudomonadota</taxon>
        <taxon>Alphaproteobacteria</taxon>
        <taxon>Rhodospirillales</taxon>
        <taxon>Rhodospirillaceae</taxon>
        <taxon>Magnetospirillum</taxon>
    </lineage>
</organism>
<keyword evidence="10" id="KW-1185">Reference proteome</keyword>
<dbReference type="InterPro" id="IPR003416">
    <property type="entry name" value="MgtC/SapB/SrpB/YhiD_fam"/>
</dbReference>
<feature type="transmembrane region" description="Helical" evidence="7">
    <location>
        <begin position="137"/>
        <end position="155"/>
    </location>
</feature>
<dbReference type="Pfam" id="PF02308">
    <property type="entry name" value="MgtC"/>
    <property type="match status" value="1"/>
</dbReference>
<evidence type="ECO:0000313" key="9">
    <source>
        <dbReference type="EMBL" id="SEH35380.1"/>
    </source>
</evidence>